<evidence type="ECO:0000313" key="3">
    <source>
        <dbReference type="Proteomes" id="UP001381693"/>
    </source>
</evidence>
<dbReference type="Gene3D" id="1.20.120.1630">
    <property type="match status" value="1"/>
</dbReference>
<name>A0AAN8WLH1_HALRR</name>
<comment type="caution">
    <text evidence="2">The sequence shown here is derived from an EMBL/GenBank/DDBJ whole genome shotgun (WGS) entry which is preliminary data.</text>
</comment>
<organism evidence="2 3">
    <name type="scientific">Halocaridina rubra</name>
    <name type="common">Hawaiian red shrimp</name>
    <dbReference type="NCBI Taxonomy" id="373956"/>
    <lineage>
        <taxon>Eukaryota</taxon>
        <taxon>Metazoa</taxon>
        <taxon>Ecdysozoa</taxon>
        <taxon>Arthropoda</taxon>
        <taxon>Crustacea</taxon>
        <taxon>Multicrustacea</taxon>
        <taxon>Malacostraca</taxon>
        <taxon>Eumalacostraca</taxon>
        <taxon>Eucarida</taxon>
        <taxon>Decapoda</taxon>
        <taxon>Pleocyemata</taxon>
        <taxon>Caridea</taxon>
        <taxon>Atyoidea</taxon>
        <taxon>Atyidae</taxon>
        <taxon>Halocaridina</taxon>
    </lineage>
</organism>
<sequence>MSSVYQAAMDWFWSSSTLTRLAIIDFGIQWTGFAIGSTLQTEKFYDLTGASTYILVAYLTYTWHSTGHPRQAIQMSCVFMWALRLGLYLFTRILKDGKDRRFDKTRANPTRFFYAWTIQGVWVFITILPSLLAVMSPRQRPLSTRDYAGWGIWLMGYLIEVVADSQKSSFRNDPANKGKFISSGLWSLSRHPNYFGEILLWFGLYVSASSTFSGWEYLTILCPLMDYLLITRVSGIPMLENYARKKWGLLPQYQEYVKNTPVLIPFFG</sequence>
<reference evidence="2 3" key="1">
    <citation type="submission" date="2023-11" db="EMBL/GenBank/DDBJ databases">
        <title>Halocaridina rubra genome assembly.</title>
        <authorList>
            <person name="Smith C."/>
        </authorList>
    </citation>
    <scope>NUCLEOTIDE SEQUENCE [LARGE SCALE GENOMIC DNA]</scope>
    <source>
        <strain evidence="2">EP-1</strain>
        <tissue evidence="2">Whole</tissue>
    </source>
</reference>
<evidence type="ECO:0000256" key="1">
    <source>
        <dbReference type="SAM" id="Phobius"/>
    </source>
</evidence>
<dbReference type="GO" id="GO:0016020">
    <property type="term" value="C:membrane"/>
    <property type="evidence" value="ECO:0007669"/>
    <property type="project" value="TreeGrafter"/>
</dbReference>
<accession>A0AAN8WLH1</accession>
<evidence type="ECO:0000313" key="2">
    <source>
        <dbReference type="EMBL" id="KAK7068355.1"/>
    </source>
</evidence>
<dbReference type="Proteomes" id="UP001381693">
    <property type="component" value="Unassembled WGS sequence"/>
</dbReference>
<dbReference type="PROSITE" id="PS50244">
    <property type="entry name" value="S5A_REDUCTASE"/>
    <property type="match status" value="1"/>
</dbReference>
<dbReference type="EMBL" id="JAXCGZ010017287">
    <property type="protein sequence ID" value="KAK7068355.1"/>
    <property type="molecule type" value="Genomic_DNA"/>
</dbReference>
<dbReference type="InterPro" id="IPR010721">
    <property type="entry name" value="UstE-like"/>
</dbReference>
<dbReference type="PANTHER" id="PTHR32251:SF17">
    <property type="entry name" value="STEROID 5-ALPHA REDUCTASE C-TERMINAL DOMAIN-CONTAINING PROTEIN"/>
    <property type="match status" value="1"/>
</dbReference>
<dbReference type="PANTHER" id="PTHR32251">
    <property type="entry name" value="3-OXO-5-ALPHA-STEROID 4-DEHYDROGENASE"/>
    <property type="match status" value="1"/>
</dbReference>
<keyword evidence="3" id="KW-1185">Reference proteome</keyword>
<keyword evidence="1" id="KW-0812">Transmembrane</keyword>
<evidence type="ECO:0008006" key="4">
    <source>
        <dbReference type="Google" id="ProtNLM"/>
    </source>
</evidence>
<proteinExistence type="predicted"/>
<dbReference type="Pfam" id="PF06966">
    <property type="entry name" value="DUF1295"/>
    <property type="match status" value="1"/>
</dbReference>
<dbReference type="AlphaFoldDB" id="A0AAN8WLH1"/>
<keyword evidence="1" id="KW-0472">Membrane</keyword>
<feature type="transmembrane region" description="Helical" evidence="1">
    <location>
        <begin position="73"/>
        <end position="91"/>
    </location>
</feature>
<feature type="transmembrane region" description="Helical" evidence="1">
    <location>
        <begin position="112"/>
        <end position="135"/>
    </location>
</feature>
<keyword evidence="1" id="KW-1133">Transmembrane helix</keyword>
<protein>
    <recommendedName>
        <fullName evidence="4">Steroid 5-alpha reductase C-terminal domain-containing protein</fullName>
    </recommendedName>
</protein>
<gene>
    <name evidence="2" type="ORF">SK128_018237</name>
</gene>